<feature type="signal peptide" evidence="1">
    <location>
        <begin position="1"/>
        <end position="20"/>
    </location>
</feature>
<dbReference type="InterPro" id="IPR013783">
    <property type="entry name" value="Ig-like_fold"/>
</dbReference>
<feature type="chain" id="PRO_5045681048" evidence="1">
    <location>
        <begin position="21"/>
        <end position="123"/>
    </location>
</feature>
<proteinExistence type="predicted"/>
<keyword evidence="3" id="KW-1185">Reference proteome</keyword>
<keyword evidence="1" id="KW-0732">Signal</keyword>
<sequence length="123" mass="13768">MRLPLLLSLPLFLTATHAIAADCPPPADGKPHGNRLRWATASEQDSFGFEVFRAESENGEAARITRNPILAAGTTDETHNYEYRDEAIDPKRDYWYSVDLIHTDNSRERIISAWKAPAKCAGK</sequence>
<name>A0ABT1QMX1_9GAMM</name>
<dbReference type="Proteomes" id="UP001165498">
    <property type="component" value="Unassembled WGS sequence"/>
</dbReference>
<organism evidence="2 3">
    <name type="scientific">Tahibacter harae</name>
    <dbReference type="NCBI Taxonomy" id="2963937"/>
    <lineage>
        <taxon>Bacteria</taxon>
        <taxon>Pseudomonadati</taxon>
        <taxon>Pseudomonadota</taxon>
        <taxon>Gammaproteobacteria</taxon>
        <taxon>Lysobacterales</taxon>
        <taxon>Rhodanobacteraceae</taxon>
        <taxon>Tahibacter</taxon>
    </lineage>
</organism>
<protein>
    <submittedName>
        <fullName evidence="2">Uncharacterized protein</fullName>
    </submittedName>
</protein>
<evidence type="ECO:0000313" key="2">
    <source>
        <dbReference type="EMBL" id="MCQ4163876.1"/>
    </source>
</evidence>
<dbReference type="EMBL" id="JANFQO010000003">
    <property type="protein sequence ID" value="MCQ4163876.1"/>
    <property type="molecule type" value="Genomic_DNA"/>
</dbReference>
<evidence type="ECO:0000256" key="1">
    <source>
        <dbReference type="SAM" id="SignalP"/>
    </source>
</evidence>
<accession>A0ABT1QMX1</accession>
<dbReference type="Gene3D" id="2.60.40.10">
    <property type="entry name" value="Immunoglobulins"/>
    <property type="match status" value="1"/>
</dbReference>
<dbReference type="RefSeq" id="WP_255911536.1">
    <property type="nucleotide sequence ID" value="NZ_JANFQO010000003.1"/>
</dbReference>
<gene>
    <name evidence="2" type="ORF">NM961_04050</name>
</gene>
<comment type="caution">
    <text evidence="2">The sequence shown here is derived from an EMBL/GenBank/DDBJ whole genome shotgun (WGS) entry which is preliminary data.</text>
</comment>
<reference evidence="2" key="1">
    <citation type="submission" date="2022-07" db="EMBL/GenBank/DDBJ databases">
        <title>Tahibacter sp., a new gammaproteobacterium isolated from the silt sample collected at pig farm.</title>
        <authorList>
            <person name="Chen H."/>
        </authorList>
    </citation>
    <scope>NUCLEOTIDE SEQUENCE</scope>
    <source>
        <strain evidence="2">P2K</strain>
    </source>
</reference>
<evidence type="ECO:0000313" key="3">
    <source>
        <dbReference type="Proteomes" id="UP001165498"/>
    </source>
</evidence>